<accession>A0A495E805</accession>
<proteinExistence type="predicted"/>
<dbReference type="AlphaFoldDB" id="A0A495E805"/>
<protein>
    <submittedName>
        <fullName evidence="1">Uncharacterized protein</fullName>
    </submittedName>
</protein>
<reference evidence="1 2" key="1">
    <citation type="submission" date="2018-10" db="EMBL/GenBank/DDBJ databases">
        <title>Genomic Encyclopedia of Archaeal and Bacterial Type Strains, Phase II (KMG-II): from individual species to whole genera.</title>
        <authorList>
            <person name="Goeker M."/>
        </authorList>
    </citation>
    <scope>NUCLEOTIDE SEQUENCE [LARGE SCALE GENOMIC DNA]</scope>
    <source>
        <strain evidence="1 2">DSM 25230</strain>
    </source>
</reference>
<organism evidence="1 2">
    <name type="scientific">Maribacter vaceletii</name>
    <dbReference type="NCBI Taxonomy" id="1206816"/>
    <lineage>
        <taxon>Bacteria</taxon>
        <taxon>Pseudomonadati</taxon>
        <taxon>Bacteroidota</taxon>
        <taxon>Flavobacteriia</taxon>
        <taxon>Flavobacteriales</taxon>
        <taxon>Flavobacteriaceae</taxon>
        <taxon>Maribacter</taxon>
    </lineage>
</organism>
<comment type="caution">
    <text evidence="1">The sequence shown here is derived from an EMBL/GenBank/DDBJ whole genome shotgun (WGS) entry which is preliminary data.</text>
</comment>
<evidence type="ECO:0000313" key="1">
    <source>
        <dbReference type="EMBL" id="RKR13070.1"/>
    </source>
</evidence>
<dbReference type="EMBL" id="RBIQ01000008">
    <property type="protein sequence ID" value="RKR13070.1"/>
    <property type="molecule type" value="Genomic_DNA"/>
</dbReference>
<evidence type="ECO:0000313" key="2">
    <source>
        <dbReference type="Proteomes" id="UP000269412"/>
    </source>
</evidence>
<keyword evidence="2" id="KW-1185">Reference proteome</keyword>
<name>A0A495E805_9FLAO</name>
<gene>
    <name evidence="1" type="ORF">CLV91_1784</name>
</gene>
<sequence>MFMRTKNMFILLVVAFQLSSCWKDNCDQFGDTFISINIDKVEKDASGNLIIEFAMNTINDLPARYFEQVVLRNTLTDSRTGEAIEVTESVEATKTTIRLVVQSAFVPGPGEVLNYAPLLNFPDREDYVDCSHPGSSDDYLLYLDMNIQTIDGNEYELENFIWYEEVLKGAF</sequence>
<dbReference type="Proteomes" id="UP000269412">
    <property type="component" value="Unassembled WGS sequence"/>
</dbReference>